<evidence type="ECO:0000313" key="1">
    <source>
        <dbReference type="EMBL" id="RAS79630.1"/>
    </source>
</evidence>
<protein>
    <submittedName>
        <fullName evidence="1">Uncharacterized protein</fullName>
    </submittedName>
</protein>
<reference evidence="1 2" key="1">
    <citation type="submission" date="2016-03" db="EMBL/GenBank/DDBJ databases">
        <title>Comparison of Bacillus endophyticus and B. anthracis characteristics using whole genome sequence analysis and microbiological techniques.</title>
        <authorList>
            <person name="Lekota K.E."/>
            <person name="Mafofo J."/>
            <person name="Rees J."/>
            <person name="Muchadeyi F.C."/>
            <person name="Madoroba E."/>
            <person name="Van Heerden H."/>
        </authorList>
    </citation>
    <scope>NUCLEOTIDE SEQUENCE [LARGE SCALE GENOMIC DNA]</scope>
    <source>
        <strain evidence="1 2">3631_10C</strain>
    </source>
</reference>
<dbReference type="EMBL" id="LVYK01000010">
    <property type="protein sequence ID" value="RAS79630.1"/>
    <property type="molecule type" value="Genomic_DNA"/>
</dbReference>
<accession>A0AAX1QBM5</accession>
<comment type="caution">
    <text evidence="1">The sequence shown here is derived from an EMBL/GenBank/DDBJ whole genome shotgun (WGS) entry which is preliminary data.</text>
</comment>
<name>A0AAX1QBM5_9BACI</name>
<proteinExistence type="predicted"/>
<dbReference type="RefSeq" id="WP_113765350.1">
    <property type="nucleotide sequence ID" value="NZ_LVYK01000010.1"/>
</dbReference>
<sequence>MDGIAGPLTLDKLDQVYKAAQQSREKPAVPEKEESLKETYAMKMCECVGDYQMNQLETIYREARQDKLLKDERWEKKVADKSITVGEVAFLDAILVHRLKCDYILKK</sequence>
<gene>
    <name evidence="1" type="ORF">A3864_07410</name>
</gene>
<dbReference type="Proteomes" id="UP000250174">
    <property type="component" value="Unassembled WGS sequence"/>
</dbReference>
<organism evidence="1 2">
    <name type="scientific">Priestia endophytica</name>
    <dbReference type="NCBI Taxonomy" id="135735"/>
    <lineage>
        <taxon>Bacteria</taxon>
        <taxon>Bacillati</taxon>
        <taxon>Bacillota</taxon>
        <taxon>Bacilli</taxon>
        <taxon>Bacillales</taxon>
        <taxon>Bacillaceae</taxon>
        <taxon>Priestia</taxon>
    </lineage>
</organism>
<dbReference type="AlphaFoldDB" id="A0AAX1QBM5"/>
<evidence type="ECO:0000313" key="2">
    <source>
        <dbReference type="Proteomes" id="UP000250174"/>
    </source>
</evidence>